<organism evidence="4 5">
    <name type="scientific">Novosphingobium barchaimii LL02</name>
    <dbReference type="NCBI Taxonomy" id="1114963"/>
    <lineage>
        <taxon>Bacteria</taxon>
        <taxon>Pseudomonadati</taxon>
        <taxon>Pseudomonadota</taxon>
        <taxon>Alphaproteobacteria</taxon>
        <taxon>Sphingomonadales</taxon>
        <taxon>Sphingomonadaceae</taxon>
        <taxon>Novosphingobium</taxon>
    </lineage>
</organism>
<sequence>MRYGGLATVLALTMTGALAACNGSGSPDPQRSAAATGAPEATAPASEAPPPAPPPAKGRTEKEENEVFAFSYSYPDAAAAIPGLRDLLDQRLDADKGDLVSSARSGKAEAAKDGFPYHAYERQTDWKVVTNMPGWLSLSAQHYEFSGGAHGMTVFDSLVWDRGADTARKPADLFTGQDALRSAIQAPFCDALDKQRAKKRGEPVARDSGQMFSECIDPTAQTLILGSTNRRAFDRIGVLVAPYDAGPYAEGSYEVTLPVTGKVMAALKPQYRSAFSAQP</sequence>
<feature type="signal peptide" evidence="2">
    <location>
        <begin position="1"/>
        <end position="19"/>
    </location>
</feature>
<dbReference type="PATRIC" id="fig|1114963.3.peg.2765"/>
<dbReference type="RefSeq" id="WP_059151922.1">
    <property type="nucleotide sequence ID" value="NZ_KQ130454.1"/>
</dbReference>
<dbReference type="Gene3D" id="3.30.565.40">
    <property type="entry name" value="Fervidobacterium nodosum Rt17-B1 like"/>
    <property type="match status" value="1"/>
</dbReference>
<accession>A0A0J7XTV1</accession>
<keyword evidence="2" id="KW-0732">Signal</keyword>
<comment type="caution">
    <text evidence="4">The sequence shown here is derived from an EMBL/GenBank/DDBJ whole genome shotgun (WGS) entry which is preliminary data.</text>
</comment>
<reference evidence="4 5" key="1">
    <citation type="journal article" date="2015" name="G3 (Bethesda)">
        <title>Insights into Ongoing Evolution of the Hexachlorocyclohexane Catabolic Pathway from Comparative Genomics of Ten Sphingomonadaceae Strains.</title>
        <authorList>
            <person name="Pearce S.L."/>
            <person name="Oakeshott J.G."/>
            <person name="Pandey G."/>
        </authorList>
    </citation>
    <scope>NUCLEOTIDE SEQUENCE [LARGE SCALE GENOMIC DNA]</scope>
    <source>
        <strain evidence="4 5">LL02</strain>
    </source>
</reference>
<evidence type="ECO:0000256" key="2">
    <source>
        <dbReference type="SAM" id="SignalP"/>
    </source>
</evidence>
<keyword evidence="5" id="KW-1185">Reference proteome</keyword>
<dbReference type="AlphaFoldDB" id="A0A0J7XTV1"/>
<protein>
    <recommendedName>
        <fullName evidence="3">Deacetylase PdaC domain-containing protein</fullName>
    </recommendedName>
</protein>
<gene>
    <name evidence="4" type="ORF">V474_19645</name>
</gene>
<feature type="chain" id="PRO_5005291570" description="Deacetylase PdaC domain-containing protein" evidence="2">
    <location>
        <begin position="20"/>
        <end position="279"/>
    </location>
</feature>
<feature type="compositionally biased region" description="Low complexity" evidence="1">
    <location>
        <begin position="32"/>
        <end position="46"/>
    </location>
</feature>
<feature type="domain" description="Deacetylase PdaC" evidence="3">
    <location>
        <begin position="62"/>
        <end position="153"/>
    </location>
</feature>
<evidence type="ECO:0000313" key="4">
    <source>
        <dbReference type="EMBL" id="KMS55251.1"/>
    </source>
</evidence>
<feature type="compositionally biased region" description="Pro residues" evidence="1">
    <location>
        <begin position="47"/>
        <end position="56"/>
    </location>
</feature>
<name>A0A0J7XTV1_9SPHN</name>
<evidence type="ECO:0000256" key="1">
    <source>
        <dbReference type="SAM" id="MobiDB-lite"/>
    </source>
</evidence>
<evidence type="ECO:0000313" key="5">
    <source>
        <dbReference type="Proteomes" id="UP000052268"/>
    </source>
</evidence>
<dbReference type="PROSITE" id="PS51257">
    <property type="entry name" value="PROKAR_LIPOPROTEIN"/>
    <property type="match status" value="1"/>
</dbReference>
<dbReference type="OrthoDB" id="4760806at2"/>
<feature type="region of interest" description="Disordered" evidence="1">
    <location>
        <begin position="21"/>
        <end position="63"/>
    </location>
</feature>
<dbReference type="InterPro" id="IPR025303">
    <property type="entry name" value="PdaC"/>
</dbReference>
<dbReference type="EMBL" id="JACU01000005">
    <property type="protein sequence ID" value="KMS55251.1"/>
    <property type="molecule type" value="Genomic_DNA"/>
</dbReference>
<dbReference type="Proteomes" id="UP000052268">
    <property type="component" value="Unassembled WGS sequence"/>
</dbReference>
<proteinExistence type="predicted"/>
<dbReference type="Pfam" id="PF13739">
    <property type="entry name" value="PdaC"/>
    <property type="match status" value="1"/>
</dbReference>
<evidence type="ECO:0000259" key="3">
    <source>
        <dbReference type="Pfam" id="PF13739"/>
    </source>
</evidence>